<evidence type="ECO:0000313" key="2">
    <source>
        <dbReference type="Proteomes" id="UP000799444"/>
    </source>
</evidence>
<name>A0A9P4QK14_9PLEO</name>
<sequence length="177" mass="20650">MRYQNEDEELLFHLNETAYPKDSRTVAWGNKGGGKWYLNRLGPAATGIYREQDVSIEHPDDVGIDWDNPPMSLCVTNPSNRLGEKKNPQTNKFVYTKRHIVGIYGVSFNAEKRPFEDIPEGQEYEYMNQKRYDDYNKRAGSSGDKKRFIGCHVRVGWRERERWNNNEKLGAPRRSSC</sequence>
<accession>A0A9P4QK14</accession>
<dbReference type="EMBL" id="ML996374">
    <property type="protein sequence ID" value="KAF2726908.1"/>
    <property type="molecule type" value="Genomic_DNA"/>
</dbReference>
<organism evidence="1 2">
    <name type="scientific">Polyplosphaeria fusca</name>
    <dbReference type="NCBI Taxonomy" id="682080"/>
    <lineage>
        <taxon>Eukaryota</taxon>
        <taxon>Fungi</taxon>
        <taxon>Dikarya</taxon>
        <taxon>Ascomycota</taxon>
        <taxon>Pezizomycotina</taxon>
        <taxon>Dothideomycetes</taxon>
        <taxon>Pleosporomycetidae</taxon>
        <taxon>Pleosporales</taxon>
        <taxon>Tetraplosphaeriaceae</taxon>
        <taxon>Polyplosphaeria</taxon>
    </lineage>
</organism>
<proteinExistence type="predicted"/>
<reference evidence="1" key="1">
    <citation type="journal article" date="2020" name="Stud. Mycol.">
        <title>101 Dothideomycetes genomes: a test case for predicting lifestyles and emergence of pathogens.</title>
        <authorList>
            <person name="Haridas S."/>
            <person name="Albert R."/>
            <person name="Binder M."/>
            <person name="Bloem J."/>
            <person name="Labutti K."/>
            <person name="Salamov A."/>
            <person name="Andreopoulos B."/>
            <person name="Baker S."/>
            <person name="Barry K."/>
            <person name="Bills G."/>
            <person name="Bluhm B."/>
            <person name="Cannon C."/>
            <person name="Castanera R."/>
            <person name="Culley D."/>
            <person name="Daum C."/>
            <person name="Ezra D."/>
            <person name="Gonzalez J."/>
            <person name="Henrissat B."/>
            <person name="Kuo A."/>
            <person name="Liang C."/>
            <person name="Lipzen A."/>
            <person name="Lutzoni F."/>
            <person name="Magnuson J."/>
            <person name="Mondo S."/>
            <person name="Nolan M."/>
            <person name="Ohm R."/>
            <person name="Pangilinan J."/>
            <person name="Park H.-J."/>
            <person name="Ramirez L."/>
            <person name="Alfaro M."/>
            <person name="Sun H."/>
            <person name="Tritt A."/>
            <person name="Yoshinaga Y."/>
            <person name="Zwiers L.-H."/>
            <person name="Turgeon B."/>
            <person name="Goodwin S."/>
            <person name="Spatafora J."/>
            <person name="Crous P."/>
            <person name="Grigoriev I."/>
        </authorList>
    </citation>
    <scope>NUCLEOTIDE SEQUENCE</scope>
    <source>
        <strain evidence="1">CBS 125425</strain>
    </source>
</reference>
<protein>
    <submittedName>
        <fullName evidence="1">Uncharacterized protein</fullName>
    </submittedName>
</protein>
<dbReference type="OrthoDB" id="5430573at2759"/>
<gene>
    <name evidence="1" type="ORF">EJ04DRAFT_156205</name>
</gene>
<evidence type="ECO:0000313" key="1">
    <source>
        <dbReference type="EMBL" id="KAF2726908.1"/>
    </source>
</evidence>
<comment type="caution">
    <text evidence="1">The sequence shown here is derived from an EMBL/GenBank/DDBJ whole genome shotgun (WGS) entry which is preliminary data.</text>
</comment>
<dbReference type="AlphaFoldDB" id="A0A9P4QK14"/>
<dbReference type="Proteomes" id="UP000799444">
    <property type="component" value="Unassembled WGS sequence"/>
</dbReference>
<keyword evidence="2" id="KW-1185">Reference proteome</keyword>